<reference evidence="1 2" key="1">
    <citation type="journal article" date="2018" name="Sci. Rep.">
        <title>Genomic signatures of local adaptation to the degree of environmental predictability in rotifers.</title>
        <authorList>
            <person name="Franch-Gras L."/>
            <person name="Hahn C."/>
            <person name="Garcia-Roger E.M."/>
            <person name="Carmona M.J."/>
            <person name="Serra M."/>
            <person name="Gomez A."/>
        </authorList>
    </citation>
    <scope>NUCLEOTIDE SEQUENCE [LARGE SCALE GENOMIC DNA]</scope>
    <source>
        <strain evidence="1">HYR1</strain>
    </source>
</reference>
<keyword evidence="2" id="KW-1185">Reference proteome</keyword>
<gene>
    <name evidence="1" type="ORF">BpHYR1_008091</name>
</gene>
<sequence length="82" mass="9289">MGTCQDSRVKGTVNNGIERLMLPQANQITWDVLQEFFSFFKAFLTKSHCELLFTKCTTTSLTNELNNVTIYILILGRPTLAT</sequence>
<evidence type="ECO:0000313" key="1">
    <source>
        <dbReference type="EMBL" id="RNA04112.1"/>
    </source>
</evidence>
<dbReference type="Proteomes" id="UP000276133">
    <property type="component" value="Unassembled WGS sequence"/>
</dbReference>
<accession>A0A3M7PY38</accession>
<name>A0A3M7PY38_BRAPC</name>
<comment type="caution">
    <text evidence="1">The sequence shown here is derived from an EMBL/GenBank/DDBJ whole genome shotgun (WGS) entry which is preliminary data.</text>
</comment>
<organism evidence="1 2">
    <name type="scientific">Brachionus plicatilis</name>
    <name type="common">Marine rotifer</name>
    <name type="synonym">Brachionus muelleri</name>
    <dbReference type="NCBI Taxonomy" id="10195"/>
    <lineage>
        <taxon>Eukaryota</taxon>
        <taxon>Metazoa</taxon>
        <taxon>Spiralia</taxon>
        <taxon>Gnathifera</taxon>
        <taxon>Rotifera</taxon>
        <taxon>Eurotatoria</taxon>
        <taxon>Monogononta</taxon>
        <taxon>Pseudotrocha</taxon>
        <taxon>Ploima</taxon>
        <taxon>Brachionidae</taxon>
        <taxon>Brachionus</taxon>
    </lineage>
</organism>
<dbReference type="EMBL" id="REGN01008236">
    <property type="protein sequence ID" value="RNA04112.1"/>
    <property type="molecule type" value="Genomic_DNA"/>
</dbReference>
<protein>
    <submittedName>
        <fullName evidence="1">Uncharacterized protein</fullName>
    </submittedName>
</protein>
<proteinExistence type="predicted"/>
<dbReference type="AlphaFoldDB" id="A0A3M7PY38"/>
<evidence type="ECO:0000313" key="2">
    <source>
        <dbReference type="Proteomes" id="UP000276133"/>
    </source>
</evidence>